<evidence type="ECO:0000256" key="1">
    <source>
        <dbReference type="SAM" id="MobiDB-lite"/>
    </source>
</evidence>
<dbReference type="Proteomes" id="UP000429980">
    <property type="component" value="Unassembled WGS sequence"/>
</dbReference>
<dbReference type="EMBL" id="LKPO01000001">
    <property type="protein sequence ID" value="OLF98933.1"/>
    <property type="molecule type" value="Genomic_DNA"/>
</dbReference>
<sequence>MKRNLFQQKMKDNAENENKKSLNQTSFGRLLFALLAN</sequence>
<dbReference type="AlphaFoldDB" id="A0A6I7TII0"/>
<feature type="region of interest" description="Disordered" evidence="1">
    <location>
        <begin position="1"/>
        <end position="21"/>
    </location>
</feature>
<proteinExistence type="predicted"/>
<reference evidence="3 5" key="2">
    <citation type="submission" date="2019-06" db="EMBL/GenBank/DDBJ databases">
        <title>Genome sequence analysis of &gt;100 Bacillus licheniformis strains suggests intrinsic resistance to this species.</title>
        <authorList>
            <person name="Wels M."/>
            <person name="Siezen R.J."/>
            <person name="Johansen E."/>
            <person name="Stuer-Lauridsen B."/>
            <person name="Bjerre K."/>
            <person name="Nielsen B.K.K."/>
        </authorList>
    </citation>
    <scope>NUCLEOTIDE SEQUENCE [LARGE SCALE GENOMIC DNA]</scope>
    <source>
        <strain evidence="3 5">BAC-15381</strain>
    </source>
</reference>
<dbReference type="Proteomes" id="UP000185604">
    <property type="component" value="Unassembled WGS sequence"/>
</dbReference>
<dbReference type="EMBL" id="NILF01000062">
    <property type="protein sequence ID" value="TWL34902.1"/>
    <property type="molecule type" value="Genomic_DNA"/>
</dbReference>
<evidence type="ECO:0000313" key="3">
    <source>
        <dbReference type="EMBL" id="TWL34902.1"/>
    </source>
</evidence>
<evidence type="ECO:0000313" key="4">
    <source>
        <dbReference type="Proteomes" id="UP000185604"/>
    </source>
</evidence>
<name>A0A6I7TII0_9BACI</name>
<evidence type="ECO:0000313" key="5">
    <source>
        <dbReference type="Proteomes" id="UP000429980"/>
    </source>
</evidence>
<accession>A0A6I7TII0</accession>
<protein>
    <submittedName>
        <fullName evidence="2">Uncharacterized protein</fullName>
    </submittedName>
</protein>
<organism evidence="2 4">
    <name type="scientific">Bacillus paralicheniformis</name>
    <dbReference type="NCBI Taxonomy" id="1648923"/>
    <lineage>
        <taxon>Bacteria</taxon>
        <taxon>Bacillati</taxon>
        <taxon>Bacillota</taxon>
        <taxon>Bacilli</taxon>
        <taxon>Bacillales</taxon>
        <taxon>Bacillaceae</taxon>
        <taxon>Bacillus</taxon>
    </lineage>
</organism>
<evidence type="ECO:0000313" key="2">
    <source>
        <dbReference type="EMBL" id="OLF98933.1"/>
    </source>
</evidence>
<gene>
    <name evidence="2" type="ORF">B4121_0460</name>
    <name evidence="3" type="ORF">CHCC15381_3345</name>
</gene>
<comment type="caution">
    <text evidence="2">The sequence shown here is derived from an EMBL/GenBank/DDBJ whole genome shotgun (WGS) entry which is preliminary data.</text>
</comment>
<keyword evidence="5" id="KW-1185">Reference proteome</keyword>
<reference evidence="2 4" key="1">
    <citation type="journal article" date="2016" name="Front. Microbiol.">
        <title>High-Level Heat Resistance of Spores of Bacillus amyloliquefaciens and Bacillus licheniformis Results from the Presence of a spoVA Operon in a Tn1546 Transposon.</title>
        <authorList>
            <person name="Berendsen E.M."/>
            <person name="Koning R.A."/>
            <person name="Boekhorst J."/>
            <person name="de Jong A."/>
            <person name="Kuipers O.P."/>
            <person name="Wells-Bennik M.H."/>
        </authorList>
    </citation>
    <scope>NUCLEOTIDE SEQUENCE [LARGE SCALE GENOMIC DNA]</scope>
    <source>
        <strain evidence="2 4">B4121</strain>
    </source>
</reference>
<feature type="compositionally biased region" description="Basic and acidic residues" evidence="1">
    <location>
        <begin position="9"/>
        <end position="20"/>
    </location>
</feature>